<dbReference type="InterPro" id="IPR013324">
    <property type="entry name" value="RNA_pol_sigma_r3/r4-like"/>
</dbReference>
<dbReference type="InterPro" id="IPR014284">
    <property type="entry name" value="RNA_pol_sigma-70_dom"/>
</dbReference>
<name>A0ABZ2N3M6_9BACI</name>
<evidence type="ECO:0000259" key="1">
    <source>
        <dbReference type="Pfam" id="PF08281"/>
    </source>
</evidence>
<keyword evidence="3" id="KW-1185">Reference proteome</keyword>
<dbReference type="EMBL" id="CP147404">
    <property type="protein sequence ID" value="WXB91882.1"/>
    <property type="molecule type" value="Genomic_DNA"/>
</dbReference>
<dbReference type="Pfam" id="PF08281">
    <property type="entry name" value="Sigma70_r4_2"/>
    <property type="match status" value="1"/>
</dbReference>
<dbReference type="Proteomes" id="UP001387364">
    <property type="component" value="Chromosome"/>
</dbReference>
<dbReference type="RefSeq" id="WP_338749816.1">
    <property type="nucleotide sequence ID" value="NZ_CP147404.1"/>
</dbReference>
<evidence type="ECO:0000313" key="2">
    <source>
        <dbReference type="EMBL" id="WXB91882.1"/>
    </source>
</evidence>
<sequence>MRTLIFEYKQSLRELKKMKAAIEAEEELSELDQQDKSMINSMISDVEFAIQWMVSGRNPDAMRGADRSDVYLVNQQVLDKIELTLLHDKVDYQEYNDVISSNEVILNALQSLTHREKDCFIMTQCEGLTFEYVGELMGVKKGTVQKNVERAKQKIERELESNLFLCG</sequence>
<dbReference type="InterPro" id="IPR013249">
    <property type="entry name" value="RNA_pol_sigma70_r4_t2"/>
</dbReference>
<dbReference type="SUPFAM" id="SSF88659">
    <property type="entry name" value="Sigma3 and sigma4 domains of RNA polymerase sigma factors"/>
    <property type="match status" value="1"/>
</dbReference>
<gene>
    <name evidence="2" type="ORF">WDJ61_11445</name>
</gene>
<reference evidence="2 3" key="1">
    <citation type="submission" date="2024-02" db="EMBL/GenBank/DDBJ databases">
        <title>Seven novel Bacillus-like species.</title>
        <authorList>
            <person name="Liu G."/>
        </authorList>
    </citation>
    <scope>NUCLEOTIDE SEQUENCE [LARGE SCALE GENOMIC DNA]</scope>
    <source>
        <strain evidence="2 3">FJAT-52991</strain>
    </source>
</reference>
<dbReference type="Gene3D" id="1.10.10.10">
    <property type="entry name" value="Winged helix-like DNA-binding domain superfamily/Winged helix DNA-binding domain"/>
    <property type="match status" value="1"/>
</dbReference>
<evidence type="ECO:0000313" key="3">
    <source>
        <dbReference type="Proteomes" id="UP001387364"/>
    </source>
</evidence>
<dbReference type="CDD" id="cd06171">
    <property type="entry name" value="Sigma70_r4"/>
    <property type="match status" value="1"/>
</dbReference>
<dbReference type="NCBIfam" id="TIGR02937">
    <property type="entry name" value="sigma70-ECF"/>
    <property type="match status" value="1"/>
</dbReference>
<organism evidence="2 3">
    <name type="scientific">Bacillus kandeliae</name>
    <dbReference type="NCBI Taxonomy" id="3129297"/>
    <lineage>
        <taxon>Bacteria</taxon>
        <taxon>Bacillati</taxon>
        <taxon>Bacillota</taxon>
        <taxon>Bacilli</taxon>
        <taxon>Bacillales</taxon>
        <taxon>Bacillaceae</taxon>
        <taxon>Bacillus</taxon>
    </lineage>
</organism>
<proteinExistence type="predicted"/>
<accession>A0ABZ2N3M6</accession>
<protein>
    <submittedName>
        <fullName evidence="2">Sigma-70 family RNA polymerase sigma factor</fullName>
    </submittedName>
</protein>
<dbReference type="InterPro" id="IPR036388">
    <property type="entry name" value="WH-like_DNA-bd_sf"/>
</dbReference>
<feature type="domain" description="RNA polymerase sigma factor 70 region 4 type 2" evidence="1">
    <location>
        <begin position="104"/>
        <end position="155"/>
    </location>
</feature>